<protein>
    <submittedName>
        <fullName evidence="2">Uncharacterized protein</fullName>
    </submittedName>
</protein>
<proteinExistence type="predicted"/>
<accession>A0A8X8X2C5</accession>
<dbReference type="Proteomes" id="UP000298416">
    <property type="component" value="Unassembled WGS sequence"/>
</dbReference>
<sequence length="233" mass="25952">MPSPATKKKATLGLCSLGSRCEPDYQVSVGLREQEGYEASDSSSLDEKMAYSCMEARVFDYVYDRGTGEEEHCDSENSILETVAKKLMDRCLPSENWGSRESRDGRLEDQQHGVEEDRAVSPADHQVSASKEIYWSCSSDVNNILSTAPLPAAALLSNVNGDFKCLLQGHTHDEWDICLDVHVFPKFEQNDLAEDVLDESVRSKTTKVEALECVVADLHRQNQNLKDLCNDGN</sequence>
<reference evidence="2" key="2">
    <citation type="submission" date="2020-08" db="EMBL/GenBank/DDBJ databases">
        <title>Plant Genome Project.</title>
        <authorList>
            <person name="Zhang R.-G."/>
        </authorList>
    </citation>
    <scope>NUCLEOTIDE SEQUENCE</scope>
    <source>
        <strain evidence="2">Huo1</strain>
        <tissue evidence="2">Leaf</tissue>
    </source>
</reference>
<evidence type="ECO:0000313" key="2">
    <source>
        <dbReference type="EMBL" id="KAG6404769.1"/>
    </source>
</evidence>
<reference evidence="2" key="1">
    <citation type="submission" date="2018-01" db="EMBL/GenBank/DDBJ databases">
        <authorList>
            <person name="Mao J.F."/>
        </authorList>
    </citation>
    <scope>NUCLEOTIDE SEQUENCE</scope>
    <source>
        <strain evidence="2">Huo1</strain>
        <tissue evidence="2">Leaf</tissue>
    </source>
</reference>
<organism evidence="2">
    <name type="scientific">Salvia splendens</name>
    <name type="common">Scarlet sage</name>
    <dbReference type="NCBI Taxonomy" id="180675"/>
    <lineage>
        <taxon>Eukaryota</taxon>
        <taxon>Viridiplantae</taxon>
        <taxon>Streptophyta</taxon>
        <taxon>Embryophyta</taxon>
        <taxon>Tracheophyta</taxon>
        <taxon>Spermatophyta</taxon>
        <taxon>Magnoliopsida</taxon>
        <taxon>eudicotyledons</taxon>
        <taxon>Gunneridae</taxon>
        <taxon>Pentapetalae</taxon>
        <taxon>asterids</taxon>
        <taxon>lamiids</taxon>
        <taxon>Lamiales</taxon>
        <taxon>Lamiaceae</taxon>
        <taxon>Nepetoideae</taxon>
        <taxon>Mentheae</taxon>
        <taxon>Salviinae</taxon>
        <taxon>Salvia</taxon>
        <taxon>Salvia subgen. Calosphace</taxon>
        <taxon>core Calosphace</taxon>
    </lineage>
</organism>
<evidence type="ECO:0000313" key="3">
    <source>
        <dbReference type="Proteomes" id="UP000298416"/>
    </source>
</evidence>
<dbReference type="AlphaFoldDB" id="A0A8X8X2C5"/>
<keyword evidence="3" id="KW-1185">Reference proteome</keyword>
<comment type="caution">
    <text evidence="2">The sequence shown here is derived from an EMBL/GenBank/DDBJ whole genome shotgun (WGS) entry which is preliminary data.</text>
</comment>
<dbReference type="EMBL" id="PNBA02000012">
    <property type="protein sequence ID" value="KAG6404769.1"/>
    <property type="molecule type" value="Genomic_DNA"/>
</dbReference>
<evidence type="ECO:0000256" key="1">
    <source>
        <dbReference type="SAM" id="MobiDB-lite"/>
    </source>
</evidence>
<name>A0A8X8X2C5_SALSN</name>
<feature type="compositionally biased region" description="Basic and acidic residues" evidence="1">
    <location>
        <begin position="98"/>
        <end position="119"/>
    </location>
</feature>
<feature type="region of interest" description="Disordered" evidence="1">
    <location>
        <begin position="96"/>
        <end position="123"/>
    </location>
</feature>
<gene>
    <name evidence="2" type="ORF">SASPL_132345</name>
</gene>